<keyword evidence="5 6" id="KW-1015">Disulfide bond</keyword>
<feature type="transmembrane region" description="Helical" evidence="8">
    <location>
        <begin position="1445"/>
        <end position="1463"/>
    </location>
</feature>
<dbReference type="Proteomes" id="UP000663836">
    <property type="component" value="Unassembled WGS sequence"/>
</dbReference>
<sequence>MDIPYQIIPYCIRSLNFSNNSLINNETHIIHGTSITFETLQQNNITSEKLYLSFAPIDVVERYQAFLENPHLSSSMQIFYNCSIPWFGEFCQYTFNSTLTFKELVSSFSSAYSHNYLFQRGPCYTFLKCDRGLAPPCLDWREICDGKIDCLDGGNDEFGCEELITNECKEDEFRCSNGFCIPKEFFSDETFGPDCMDSSDEISSGADANNDYQRCELDPSFRCEERTCRNERWIPCANGDCSVKACTNNRHLLLLQAKLSRNANSHLSFDCWISMICLSVYFDNRFDLVDEMKCREKNISESLFRQNCPTFFFFPAQSIILNHVRFAYEKNFTNKYRYNLLLPHYVCYDQQLCEWLPATILKNNLTCRTLSELNLDKELKLPESLEYIILNFFLKCSTIVNTYDQCPKSKPFRCANSSKCLSLSRILDGIPDCFLGDDENITDSCSLPDVDYRFRCSSEHKCIPMSSVNNGISRCVGREDMAVGIAIRGKVKNHLFFSILCDGFVDHDLIDGLNYTDEMDCEYWPCSNVYTRCNHRATWNCRNASDEANCPSNPCRPNRHPCISLLTYNFTCLPLSRINDGHIDCLGGYDELHYCPSQSISSHRQYRCFNETKCINTRNVCDSQTDCISGDDENQWCTQLINWPDWMKKFSSSVPSDTFDLNLYLLHLGESSNKLKMVYFTLKNHRNYPDIDGINNEDNSIVTTSVDSVPSDKFTVNWDQLANYNLKAFCNRGFPVYVNNLKEHYCLCPPAYFGYQCEYQSQRVSLTLRFRTAELRTMFTFVMMLMDENANIHSSEQIDYISIRNCRKKYNFYLLYSTRPKNFNHTYYVRIDVYDRLKMKYYISMYYPIRYSFLPVYRLVLRLDIPMREVITISNNCPLKCLHGQCRYFLNSDKYFCQCVNGYSGMLCTIKNSCNCSSDSICIGVVQNRSICICPHGKFGPRCYLKSTVCISNPCLNNGRCIIGDEKFSKTEYYCLCPEGFMGVLCEINQTKIEFIFEKTIPIPQSILIHFFYVSSIPYEPAHLHLADPIRTTLISKIKSYEHSTFIYYGGTFHMIFVEFNEHRYLAFLQQNSTLAMNISITIIPQHQCASIKELLDDHIQTSPRWHRAKYYHVPCQKHSNLVCFYDNDYFMCLCDIDRHANCFKFDYKPVYNYLGSNFCTNDGQYYLDNNTCPTSSSCFCKDCYYGSRCQFTTKGFGLSLDDILGYSIWPNFSFSKQPIIVKLCTIGTILMFSIAIVNSILSIVTFQTKKSLQIGCGIYLLGSSITSLLTMTIFTIKFVLLLISQMSRITNYSFLKSNCLCLDILLRSFLAIGDWLNACVSIERTLTIRLGISFNKVKSKEIAKKIVLGIYLSVFVSFIYDPIYRRLLEEIEEQRIWCVVHYPSSVRIFATFNNVFHFIVPLTINYISTVSIIILLAQQKSKTRKQETYKQHLWQQFHKHKHRLLSSFILGIIALPRLVISLMSNCMKSARNPWLYVCSYFISFIPPSIIFILYVLPSEFYRKEFNKATVGIRKTIQTQFRCK</sequence>
<dbReference type="PROSITE" id="PS50262">
    <property type="entry name" value="G_PROTEIN_RECEP_F1_2"/>
    <property type="match status" value="1"/>
</dbReference>
<evidence type="ECO:0000256" key="4">
    <source>
        <dbReference type="ARBA" id="ARBA00023136"/>
    </source>
</evidence>
<evidence type="ECO:0000256" key="1">
    <source>
        <dbReference type="ARBA" id="ARBA00004370"/>
    </source>
</evidence>
<gene>
    <name evidence="12" type="ORF">JBS370_LOCUS6129</name>
    <name evidence="11" type="ORF">ZHD862_LOCUS21656</name>
</gene>
<comment type="caution">
    <text evidence="6">Lacks conserved residue(s) required for the propagation of feature annotation.</text>
</comment>
<feature type="domain" description="EGF-like" evidence="9">
    <location>
        <begin position="873"/>
        <end position="909"/>
    </location>
</feature>
<feature type="disulfide bond" evidence="6">
    <location>
        <begin position="934"/>
        <end position="943"/>
    </location>
</feature>
<dbReference type="InterPro" id="IPR023415">
    <property type="entry name" value="LDLR_class-A_CS"/>
</dbReference>
<organism evidence="11 13">
    <name type="scientific">Rotaria sordida</name>
    <dbReference type="NCBI Taxonomy" id="392033"/>
    <lineage>
        <taxon>Eukaryota</taxon>
        <taxon>Metazoa</taxon>
        <taxon>Spiralia</taxon>
        <taxon>Gnathifera</taxon>
        <taxon>Rotifera</taxon>
        <taxon>Eurotatoria</taxon>
        <taxon>Bdelloidea</taxon>
        <taxon>Philodinida</taxon>
        <taxon>Philodinidae</taxon>
        <taxon>Rotaria</taxon>
    </lineage>
</organism>
<dbReference type="CDD" id="cd00054">
    <property type="entry name" value="EGF_CA"/>
    <property type="match status" value="1"/>
</dbReference>
<evidence type="ECO:0000259" key="9">
    <source>
        <dbReference type="PROSITE" id="PS50026"/>
    </source>
</evidence>
<dbReference type="InterPro" id="IPR036055">
    <property type="entry name" value="LDL_receptor-like_sf"/>
</dbReference>
<evidence type="ECO:0000256" key="3">
    <source>
        <dbReference type="ARBA" id="ARBA00022989"/>
    </source>
</evidence>
<feature type="transmembrane region" description="Helical" evidence="8">
    <location>
        <begin position="1220"/>
        <end position="1247"/>
    </location>
</feature>
<dbReference type="PRINTS" id="PR00261">
    <property type="entry name" value="LDLRECEPTOR"/>
</dbReference>
<dbReference type="PANTHER" id="PTHR24033:SF151">
    <property type="entry name" value="NOTCH 2"/>
    <property type="match status" value="1"/>
</dbReference>
<dbReference type="InterPro" id="IPR000742">
    <property type="entry name" value="EGF"/>
</dbReference>
<dbReference type="SUPFAM" id="SSF57424">
    <property type="entry name" value="LDL receptor-like module"/>
    <property type="match status" value="2"/>
</dbReference>
<feature type="domain" description="EGF-like" evidence="9">
    <location>
        <begin position="946"/>
        <end position="987"/>
    </location>
</feature>
<evidence type="ECO:0000256" key="8">
    <source>
        <dbReference type="SAM" id="Phobius"/>
    </source>
</evidence>
<evidence type="ECO:0000313" key="13">
    <source>
        <dbReference type="Proteomes" id="UP000663864"/>
    </source>
</evidence>
<dbReference type="Pfam" id="PF00008">
    <property type="entry name" value="EGF"/>
    <property type="match status" value="1"/>
</dbReference>
<keyword evidence="3 8" id="KW-1133">Transmembrane helix</keyword>
<dbReference type="Gene3D" id="4.10.400.10">
    <property type="entry name" value="Low-density Lipoprotein Receptor"/>
    <property type="match status" value="2"/>
</dbReference>
<comment type="subcellular location">
    <subcellularLocation>
        <location evidence="1">Membrane</location>
    </subcellularLocation>
</comment>
<dbReference type="SMART" id="SM00192">
    <property type="entry name" value="LDLa"/>
    <property type="match status" value="6"/>
</dbReference>
<feature type="domain" description="EGF-like" evidence="9">
    <location>
        <begin position="910"/>
        <end position="944"/>
    </location>
</feature>
<dbReference type="Gene3D" id="2.10.25.10">
    <property type="entry name" value="Laminin"/>
    <property type="match status" value="2"/>
</dbReference>
<dbReference type="Pfam" id="PF00001">
    <property type="entry name" value="7tm_1"/>
    <property type="match status" value="1"/>
</dbReference>
<feature type="transmembrane region" description="Helical" evidence="8">
    <location>
        <begin position="1259"/>
        <end position="1285"/>
    </location>
</feature>
<dbReference type="InterPro" id="IPR017452">
    <property type="entry name" value="GPCR_Rhodpsn_7TM"/>
</dbReference>
<dbReference type="SUPFAM" id="SSF81321">
    <property type="entry name" value="Family A G protein-coupled receptor-like"/>
    <property type="match status" value="1"/>
</dbReference>
<evidence type="ECO:0000259" key="10">
    <source>
        <dbReference type="PROSITE" id="PS50262"/>
    </source>
</evidence>
<feature type="disulfide bond" evidence="7">
    <location>
        <begin position="168"/>
        <end position="180"/>
    </location>
</feature>
<dbReference type="PROSITE" id="PS50068">
    <property type="entry name" value="LDLRA_2"/>
    <property type="match status" value="3"/>
</dbReference>
<dbReference type="EMBL" id="CAJOBD010000331">
    <property type="protein sequence ID" value="CAF3646956.1"/>
    <property type="molecule type" value="Genomic_DNA"/>
</dbReference>
<reference evidence="11" key="1">
    <citation type="submission" date="2021-02" db="EMBL/GenBank/DDBJ databases">
        <authorList>
            <person name="Nowell W R."/>
        </authorList>
    </citation>
    <scope>NUCLEOTIDE SEQUENCE</scope>
</reference>
<dbReference type="GO" id="GO:0016020">
    <property type="term" value="C:membrane"/>
    <property type="evidence" value="ECO:0007669"/>
    <property type="project" value="UniProtKB-SubCell"/>
</dbReference>
<dbReference type="SUPFAM" id="SSF57196">
    <property type="entry name" value="EGF/Laminin"/>
    <property type="match status" value="3"/>
</dbReference>
<dbReference type="Proteomes" id="UP000663864">
    <property type="component" value="Unassembled WGS sequence"/>
</dbReference>
<dbReference type="SMART" id="SM00181">
    <property type="entry name" value="EGF"/>
    <property type="match status" value="3"/>
</dbReference>
<evidence type="ECO:0000313" key="11">
    <source>
        <dbReference type="EMBL" id="CAF1179118.1"/>
    </source>
</evidence>
<dbReference type="InterPro" id="IPR051830">
    <property type="entry name" value="NOTCH_homolog"/>
</dbReference>
<dbReference type="EMBL" id="CAJNOT010001302">
    <property type="protein sequence ID" value="CAF1179118.1"/>
    <property type="molecule type" value="Genomic_DNA"/>
</dbReference>
<dbReference type="CDD" id="cd00112">
    <property type="entry name" value="LDLa"/>
    <property type="match status" value="1"/>
</dbReference>
<feature type="disulfide bond" evidence="6">
    <location>
        <begin position="977"/>
        <end position="986"/>
    </location>
</feature>
<dbReference type="PROSITE" id="PS00022">
    <property type="entry name" value="EGF_1"/>
    <property type="match status" value="3"/>
</dbReference>
<feature type="transmembrane region" description="Helical" evidence="8">
    <location>
        <begin position="1475"/>
        <end position="1497"/>
    </location>
</feature>
<evidence type="ECO:0000256" key="7">
    <source>
        <dbReference type="PROSITE-ProRule" id="PRU00124"/>
    </source>
</evidence>
<dbReference type="PANTHER" id="PTHR24033">
    <property type="entry name" value="EGF-LIKE DOMAIN-CONTAINING PROTEIN"/>
    <property type="match status" value="1"/>
</dbReference>
<feature type="transmembrane region" description="Helical" evidence="8">
    <location>
        <begin position="1396"/>
        <end position="1418"/>
    </location>
</feature>
<name>A0A814V0S6_9BILA</name>
<feature type="domain" description="G-protein coupled receptors family 1 profile" evidence="10">
    <location>
        <begin position="1239"/>
        <end position="1495"/>
    </location>
</feature>
<dbReference type="InterPro" id="IPR000276">
    <property type="entry name" value="GPCR_Rhodpsn"/>
</dbReference>
<keyword evidence="4 8" id="KW-0472">Membrane</keyword>
<dbReference type="InterPro" id="IPR002172">
    <property type="entry name" value="LDrepeatLR_classA_rpt"/>
</dbReference>
<protein>
    <submittedName>
        <fullName evidence="11">Uncharacterized protein</fullName>
    </submittedName>
</protein>
<dbReference type="PROSITE" id="PS50026">
    <property type="entry name" value="EGF_3"/>
    <property type="match status" value="3"/>
</dbReference>
<proteinExistence type="predicted"/>
<comment type="caution">
    <text evidence="11">The sequence shown here is derived from an EMBL/GenBank/DDBJ whole genome shotgun (WGS) entry which is preliminary data.</text>
</comment>
<accession>A0A814V0S6</accession>
<evidence type="ECO:0000256" key="5">
    <source>
        <dbReference type="ARBA" id="ARBA00023157"/>
    </source>
</evidence>
<feature type="disulfide bond" evidence="6">
    <location>
        <begin position="899"/>
        <end position="908"/>
    </location>
</feature>
<keyword evidence="6" id="KW-0245">EGF-like domain</keyword>
<dbReference type="PROSITE" id="PS01209">
    <property type="entry name" value="LDLRA_1"/>
    <property type="match status" value="1"/>
</dbReference>
<evidence type="ECO:0000313" key="12">
    <source>
        <dbReference type="EMBL" id="CAF3646956.1"/>
    </source>
</evidence>
<keyword evidence="2 8" id="KW-0812">Transmembrane</keyword>
<dbReference type="Gene3D" id="1.20.1070.10">
    <property type="entry name" value="Rhodopsin 7-helix transmembrane proteins"/>
    <property type="match status" value="1"/>
</dbReference>
<evidence type="ECO:0000256" key="6">
    <source>
        <dbReference type="PROSITE-ProRule" id="PRU00076"/>
    </source>
</evidence>
<evidence type="ECO:0000256" key="2">
    <source>
        <dbReference type="ARBA" id="ARBA00022692"/>
    </source>
</evidence>
<dbReference type="GO" id="GO:0004930">
    <property type="term" value="F:G protein-coupled receptor activity"/>
    <property type="evidence" value="ECO:0007669"/>
    <property type="project" value="InterPro"/>
</dbReference>
<dbReference type="PROSITE" id="PS01186">
    <property type="entry name" value="EGF_2"/>
    <property type="match status" value="2"/>
</dbReference>